<feature type="compositionally biased region" description="Basic and acidic residues" evidence="2">
    <location>
        <begin position="342"/>
        <end position="374"/>
    </location>
</feature>
<dbReference type="AlphaFoldDB" id="A0A8B8EKZ2"/>
<feature type="compositionally biased region" description="Low complexity" evidence="2">
    <location>
        <begin position="514"/>
        <end position="552"/>
    </location>
</feature>
<evidence type="ECO:0000256" key="2">
    <source>
        <dbReference type="SAM" id="MobiDB-lite"/>
    </source>
</evidence>
<feature type="region of interest" description="Disordered" evidence="2">
    <location>
        <begin position="281"/>
        <end position="676"/>
    </location>
</feature>
<dbReference type="PANTHER" id="PTHR16476:SF4">
    <property type="entry name" value="PROTEIN FAM216A"/>
    <property type="match status" value="1"/>
</dbReference>
<feature type="region of interest" description="Disordered" evidence="2">
    <location>
        <begin position="69"/>
        <end position="108"/>
    </location>
</feature>
<dbReference type="RefSeq" id="XP_022340268.1">
    <property type="nucleotide sequence ID" value="XM_022484560.1"/>
</dbReference>
<name>A0A8B8EKZ2_CRAVI</name>
<feature type="compositionally biased region" description="Basic and acidic residues" evidence="2">
    <location>
        <begin position="615"/>
        <end position="625"/>
    </location>
</feature>
<accession>A0A8B8EKZ2</accession>
<reference evidence="4" key="1">
    <citation type="submission" date="2025-08" db="UniProtKB">
        <authorList>
            <consortium name="RefSeq"/>
        </authorList>
    </citation>
    <scope>IDENTIFICATION</scope>
    <source>
        <tissue evidence="4">Whole sample</tissue>
    </source>
</reference>
<organism evidence="3 4">
    <name type="scientific">Crassostrea virginica</name>
    <name type="common">Eastern oyster</name>
    <dbReference type="NCBI Taxonomy" id="6565"/>
    <lineage>
        <taxon>Eukaryota</taxon>
        <taxon>Metazoa</taxon>
        <taxon>Spiralia</taxon>
        <taxon>Lophotrochozoa</taxon>
        <taxon>Mollusca</taxon>
        <taxon>Bivalvia</taxon>
        <taxon>Autobranchia</taxon>
        <taxon>Pteriomorphia</taxon>
        <taxon>Ostreida</taxon>
        <taxon>Ostreoidea</taxon>
        <taxon>Ostreidae</taxon>
        <taxon>Crassostrea</taxon>
    </lineage>
</organism>
<keyword evidence="3" id="KW-1185">Reference proteome</keyword>
<evidence type="ECO:0000256" key="1">
    <source>
        <dbReference type="ARBA" id="ARBA00008615"/>
    </source>
</evidence>
<feature type="compositionally biased region" description="Basic and acidic residues" evidence="2">
    <location>
        <begin position="457"/>
        <end position="478"/>
    </location>
</feature>
<proteinExistence type="inferred from homology"/>
<feature type="compositionally biased region" description="Acidic residues" evidence="2">
    <location>
        <begin position="281"/>
        <end position="292"/>
    </location>
</feature>
<evidence type="ECO:0000313" key="4">
    <source>
        <dbReference type="RefSeq" id="XP_022340268.1"/>
    </source>
</evidence>
<feature type="compositionally biased region" description="Basic and acidic residues" evidence="2">
    <location>
        <begin position="497"/>
        <end position="509"/>
    </location>
</feature>
<evidence type="ECO:0000313" key="3">
    <source>
        <dbReference type="Proteomes" id="UP000694844"/>
    </source>
</evidence>
<protein>
    <submittedName>
        <fullName evidence="4">Dentin sialophosphoprotein-like isoform X1</fullName>
    </submittedName>
</protein>
<feature type="compositionally biased region" description="Basic and acidic residues" evidence="2">
    <location>
        <begin position="553"/>
        <end position="562"/>
    </location>
</feature>
<dbReference type="KEGG" id="cvn:111134953"/>
<feature type="compositionally biased region" description="Basic and acidic residues" evidence="2">
    <location>
        <begin position="651"/>
        <end position="676"/>
    </location>
</feature>
<feature type="compositionally biased region" description="Basic residues" evidence="2">
    <location>
        <begin position="69"/>
        <end position="81"/>
    </location>
</feature>
<feature type="compositionally biased region" description="Basic and acidic residues" evidence="2">
    <location>
        <begin position="573"/>
        <end position="591"/>
    </location>
</feature>
<dbReference type="OrthoDB" id="5980156at2759"/>
<feature type="compositionally biased region" description="Low complexity" evidence="2">
    <location>
        <begin position="383"/>
        <end position="392"/>
    </location>
</feature>
<dbReference type="InterPro" id="IPR029373">
    <property type="entry name" value="FAM216"/>
</dbReference>
<gene>
    <name evidence="4" type="primary">LOC111134953</name>
</gene>
<feature type="compositionally biased region" description="Low complexity" evidence="2">
    <location>
        <begin position="297"/>
        <end position="309"/>
    </location>
</feature>
<dbReference type="PANTHER" id="PTHR16476">
    <property type="entry name" value="FAMILY WITH SEQUENCE SIMILARITY 216 MEMBER A"/>
    <property type="match status" value="1"/>
</dbReference>
<feature type="compositionally biased region" description="Basic and acidic residues" evidence="2">
    <location>
        <begin position="393"/>
        <end position="438"/>
    </location>
</feature>
<dbReference type="Proteomes" id="UP000694844">
    <property type="component" value="Chromosome 5"/>
</dbReference>
<dbReference type="GeneID" id="111134953"/>
<sequence>MSSLCPGTLFSFPGFNKKSTPVPPQTTSEQLSKRYRREPFNGRPWPHSSPVAGVYDVGFSSTRMILFNNRKKKQGTKKVQSKLRGNNDSKSEESLTPDPNRHYRASSPVSRNLHTNCYNSMSPYYNEPKLIPWINYTERPAHTYEDGTMVNPKRHTSCCVPTDPLAFRVGVNEDRRPYSRASLPATFRSSPMLTHPDLKRGEKEYIGSIARIYSAQQMIKLKQKQYNQLLALEMEKGYHSPEEYKQYKKFIELGRRRQYVRPSRVMSAPADRWDRAFEESLYEDDKDEEEEEKPTKKPIASSSPRSKSPASKRSKTPVRAQSSQSGKSKGRQSTRETSWTKYSEKPETPSKPPPKQETKEEEPPKKEPSKQPIEEEKEESSDTSDSVPYSSDRNIHREGYDRPLSRLGHIPEDSKSQRSDQESTSKSESETKGKEEVTAQKSSTEESDGQSSNSKSQRSDQESTSKSESETKGKEEVTAQKSSTEESDGQSSSKTDTNIKSDQTKESSKSDSNTVTDDTPQNTTDTYQTTTTDTNQTTTDTYQTTTEDTTWSTDRDRTKSDTDTDTAAPQQSDSEKRTEPPKEESRIENGEPQKVSSGIEEKPSESDSYTDDFEKESPENSENVKKPPQSAEKVVSFRKSSESESLTEEQSPIKRKDSLSDDEVSSSKRDPDKLEY</sequence>
<comment type="similarity">
    <text evidence="1">Belongs to the FAM216 family.</text>
</comment>